<gene>
    <name evidence="8" type="ORF">CJU94_18075</name>
</gene>
<keyword evidence="4 7" id="KW-0812">Transmembrane</keyword>
<dbReference type="Proteomes" id="UP000215158">
    <property type="component" value="Chromosome 1"/>
</dbReference>
<evidence type="ECO:0000256" key="3">
    <source>
        <dbReference type="ARBA" id="ARBA00022475"/>
    </source>
</evidence>
<organism evidence="8 9">
    <name type="scientific">Paraburkholderia aromaticivorans</name>
    <dbReference type="NCBI Taxonomy" id="2026199"/>
    <lineage>
        <taxon>Bacteria</taxon>
        <taxon>Pseudomonadati</taxon>
        <taxon>Pseudomonadota</taxon>
        <taxon>Betaproteobacteria</taxon>
        <taxon>Burkholderiales</taxon>
        <taxon>Burkholderiaceae</taxon>
        <taxon>Paraburkholderia</taxon>
    </lineage>
</organism>
<keyword evidence="5 7" id="KW-1133">Transmembrane helix</keyword>
<feature type="transmembrane region" description="Helical" evidence="7">
    <location>
        <begin position="90"/>
        <end position="114"/>
    </location>
</feature>
<dbReference type="EMBL" id="CP022989">
    <property type="protein sequence ID" value="ASV99881.1"/>
    <property type="molecule type" value="Genomic_DNA"/>
</dbReference>
<keyword evidence="6 7" id="KW-0472">Membrane</keyword>
<feature type="transmembrane region" description="Helical" evidence="7">
    <location>
        <begin position="200"/>
        <end position="218"/>
    </location>
</feature>
<dbReference type="KEGG" id="parb:CJU94_18075"/>
<dbReference type="OrthoDB" id="9000770at2"/>
<dbReference type="GO" id="GO:0006605">
    <property type="term" value="P:protein targeting"/>
    <property type="evidence" value="ECO:0007669"/>
    <property type="project" value="InterPro"/>
</dbReference>
<dbReference type="PRINTS" id="PR00953">
    <property type="entry name" value="TYPE3IMRPROT"/>
</dbReference>
<evidence type="ECO:0000256" key="5">
    <source>
        <dbReference type="ARBA" id="ARBA00022989"/>
    </source>
</evidence>
<evidence type="ECO:0000256" key="1">
    <source>
        <dbReference type="ARBA" id="ARBA00004651"/>
    </source>
</evidence>
<keyword evidence="3" id="KW-1003">Cell membrane</keyword>
<keyword evidence="9" id="KW-1185">Reference proteome</keyword>
<dbReference type="PANTHER" id="PTHR30065">
    <property type="entry name" value="FLAGELLAR BIOSYNTHETIC PROTEIN FLIR"/>
    <property type="match status" value="1"/>
</dbReference>
<proteinExistence type="inferred from homology"/>
<reference evidence="8 9" key="1">
    <citation type="submission" date="2017-08" db="EMBL/GenBank/DDBJ databases">
        <title>Identification and genetic characteristics of simultaneous BTEX- and naphthalene-degrading Paraburkholderia sp. BN5 isolated from petroleum-contaminated soil.</title>
        <authorList>
            <person name="Lee Y."/>
            <person name="Jeon C.O."/>
        </authorList>
    </citation>
    <scope>NUCLEOTIDE SEQUENCE [LARGE SCALE GENOMIC DNA]</scope>
    <source>
        <strain evidence="8 9">BN5</strain>
    </source>
</reference>
<evidence type="ECO:0000256" key="2">
    <source>
        <dbReference type="ARBA" id="ARBA00009772"/>
    </source>
</evidence>
<evidence type="ECO:0000256" key="4">
    <source>
        <dbReference type="ARBA" id="ARBA00022692"/>
    </source>
</evidence>
<evidence type="ECO:0000256" key="6">
    <source>
        <dbReference type="ARBA" id="ARBA00023136"/>
    </source>
</evidence>
<evidence type="ECO:0000313" key="8">
    <source>
        <dbReference type="EMBL" id="ASV99881.1"/>
    </source>
</evidence>
<evidence type="ECO:0000256" key="7">
    <source>
        <dbReference type="SAM" id="Phobius"/>
    </source>
</evidence>
<accession>A0A248VMY4</accession>
<dbReference type="InterPro" id="IPR002010">
    <property type="entry name" value="T3SS_IM_R"/>
</dbReference>
<name>A0A248VMY4_9BURK</name>
<dbReference type="GO" id="GO:0005886">
    <property type="term" value="C:plasma membrane"/>
    <property type="evidence" value="ECO:0007669"/>
    <property type="project" value="UniProtKB-SubCell"/>
</dbReference>
<feature type="transmembrane region" description="Helical" evidence="7">
    <location>
        <begin position="135"/>
        <end position="162"/>
    </location>
</feature>
<sequence>MGEPRTRTFSRPRVHLYCGGAPALSMEYFRYLEGFAFCTIRPTVALGLIPFGQNGSLGIVLRLPLLVTIAMLPQQVGWPPHLWTAMFFEVATGAVLGMLLGTIFHAAAAAGAVLDQQGGYASAAIYDPHFQQEAALFEALFLQFAALTLFTGPGLPLLFGFFTDAWVLWPPGRWRGDLVDVFRQLALRNLADSLTEGLRLASPLLGLVLLVDIAFGLMSRHAKRLNPFATARTVKAAVLTFAAVLSVPALFAQLRLAFDHVIHLR</sequence>
<protein>
    <submittedName>
        <fullName evidence="8">Type III secretion protein</fullName>
    </submittedName>
</protein>
<dbReference type="AlphaFoldDB" id="A0A248VMY4"/>
<comment type="subcellular location">
    <subcellularLocation>
        <location evidence="1">Cell membrane</location>
        <topology evidence="1">Multi-pass membrane protein</topology>
    </subcellularLocation>
</comment>
<dbReference type="Pfam" id="PF01311">
    <property type="entry name" value="Bac_export_1"/>
    <property type="match status" value="1"/>
</dbReference>
<evidence type="ECO:0000313" key="9">
    <source>
        <dbReference type="Proteomes" id="UP000215158"/>
    </source>
</evidence>
<feature type="transmembrane region" description="Helical" evidence="7">
    <location>
        <begin position="238"/>
        <end position="258"/>
    </location>
</feature>
<comment type="similarity">
    <text evidence="2">Belongs to the FliR/MopE/SpaR family.</text>
</comment>
<dbReference type="PANTHER" id="PTHR30065:SF1">
    <property type="entry name" value="SURFACE PRESENTATION OF ANTIGENS PROTEIN SPAR"/>
    <property type="match status" value="1"/>
</dbReference>